<evidence type="ECO:0000256" key="1">
    <source>
        <dbReference type="PROSITE-ProRule" id="PRU00023"/>
    </source>
</evidence>
<organism evidence="2 3">
    <name type="scientific">Cichlidogyrus casuarinus</name>
    <dbReference type="NCBI Taxonomy" id="1844966"/>
    <lineage>
        <taxon>Eukaryota</taxon>
        <taxon>Metazoa</taxon>
        <taxon>Spiralia</taxon>
        <taxon>Lophotrochozoa</taxon>
        <taxon>Platyhelminthes</taxon>
        <taxon>Monogenea</taxon>
        <taxon>Monopisthocotylea</taxon>
        <taxon>Dactylogyridea</taxon>
        <taxon>Ancyrocephalidae</taxon>
        <taxon>Cichlidogyrus</taxon>
    </lineage>
</organism>
<dbReference type="AlphaFoldDB" id="A0ABD2PWQ3"/>
<evidence type="ECO:0000313" key="3">
    <source>
        <dbReference type="Proteomes" id="UP001626550"/>
    </source>
</evidence>
<dbReference type="PROSITE" id="PS50088">
    <property type="entry name" value="ANK_REPEAT"/>
    <property type="match status" value="1"/>
</dbReference>
<accession>A0ABD2PWQ3</accession>
<dbReference type="Pfam" id="PF00023">
    <property type="entry name" value="Ank"/>
    <property type="match status" value="1"/>
</dbReference>
<dbReference type="EMBL" id="JBJKFK010001980">
    <property type="protein sequence ID" value="KAL3311866.1"/>
    <property type="molecule type" value="Genomic_DNA"/>
</dbReference>
<dbReference type="InterPro" id="IPR002110">
    <property type="entry name" value="Ankyrin_rpt"/>
</dbReference>
<dbReference type="Proteomes" id="UP001626550">
    <property type="component" value="Unassembled WGS sequence"/>
</dbReference>
<feature type="repeat" description="ANK" evidence="1">
    <location>
        <begin position="122"/>
        <end position="155"/>
    </location>
</feature>
<comment type="caution">
    <text evidence="2">The sequence shown here is derived from an EMBL/GenBank/DDBJ whole genome shotgun (WGS) entry which is preliminary data.</text>
</comment>
<dbReference type="SUPFAM" id="SSF48403">
    <property type="entry name" value="Ankyrin repeat"/>
    <property type="match status" value="1"/>
</dbReference>
<gene>
    <name evidence="2" type="ORF">Ciccas_009548</name>
</gene>
<evidence type="ECO:0000313" key="2">
    <source>
        <dbReference type="EMBL" id="KAL3311866.1"/>
    </source>
</evidence>
<dbReference type="Gene3D" id="1.25.40.20">
    <property type="entry name" value="Ankyrin repeat-containing domain"/>
    <property type="match status" value="1"/>
</dbReference>
<name>A0ABD2PWQ3_9PLAT</name>
<proteinExistence type="predicted"/>
<keyword evidence="3" id="KW-1185">Reference proteome</keyword>
<protein>
    <submittedName>
        <fullName evidence="2">Uncharacterized protein</fullName>
    </submittedName>
</protein>
<dbReference type="InterPro" id="IPR036770">
    <property type="entry name" value="Ankyrin_rpt-contain_sf"/>
</dbReference>
<sequence length="199" mass="22145">MASEDDEAKSNASCEPEIKEEVYYETAAGPSSEDLMRIESIKQAFKKAAIAEFDQDKELEIARERLLESSTVFESIIRVGLHFYYPFFHQCCYEGSVVNLEKLAQYPFKESARSCVNNFDSNGLAPIHYAAKYNKYSCLKMLVETFGADVLLDDEKLKRSTLSHCAKSHDKKVGAVAVSSVEETITSAGITASEGIRLA</sequence>
<keyword evidence="1" id="KW-0040">ANK repeat</keyword>
<reference evidence="2 3" key="1">
    <citation type="submission" date="2024-11" db="EMBL/GenBank/DDBJ databases">
        <title>Adaptive evolution of stress response genes in parasites aligns with host niche diversity.</title>
        <authorList>
            <person name="Hahn C."/>
            <person name="Resl P."/>
        </authorList>
    </citation>
    <scope>NUCLEOTIDE SEQUENCE [LARGE SCALE GENOMIC DNA]</scope>
    <source>
        <strain evidence="2">EGGRZ-B1_66</strain>
        <tissue evidence="2">Body</tissue>
    </source>
</reference>